<protein>
    <submittedName>
        <fullName evidence="4">Uncharacterized protein</fullName>
    </submittedName>
</protein>
<dbReference type="PRINTS" id="PR00385">
    <property type="entry name" value="P450"/>
</dbReference>
<keyword evidence="2" id="KW-0479">Metal-binding</keyword>
<dbReference type="GO" id="GO:0020037">
    <property type="term" value="F:heme binding"/>
    <property type="evidence" value="ECO:0007669"/>
    <property type="project" value="InterPro"/>
</dbReference>
<evidence type="ECO:0000313" key="4">
    <source>
        <dbReference type="EMBL" id="KAK3084112.1"/>
    </source>
</evidence>
<keyword evidence="2" id="KW-0408">Iron</keyword>
<evidence type="ECO:0000256" key="3">
    <source>
        <dbReference type="SAM" id="Phobius"/>
    </source>
</evidence>
<feature type="transmembrane region" description="Helical" evidence="3">
    <location>
        <begin position="499"/>
        <end position="520"/>
    </location>
</feature>
<evidence type="ECO:0000256" key="2">
    <source>
        <dbReference type="PIRSR" id="PIRSR602401-1"/>
    </source>
</evidence>
<dbReference type="EMBL" id="VSWD01000013">
    <property type="protein sequence ID" value="KAK3084112.1"/>
    <property type="molecule type" value="Genomic_DNA"/>
</dbReference>
<sequence length="719" mass="82755">MGNRCRLRTAICHVNSRRCSDFPEVSKNAQLWCKTTSSLLEPADGEVGVIRLRDLNLRGERSTLGEEKSLLLLKVDDGKVTVVIEGNLKGMIFSLILTVLAAAVVYNLLSFLLTWRKKIEISKKMHSIGPAHWLWGHIKQVSNTTNKAQLERVMIAKTGAKSFVTWIGPFNALFTMCHPETAKLMFKSSEPKPVFRPPGGYYFLKSWLGMGLLLSFGKKWERNRRLLTPAFHFDILKPNPLVHSDLMYYLTANGRECKIITDYVHKFAEEIIAARRKSLKEDPNQVNKRHLDFLDILITAKDSDGSGLSDEDIRAEVDTFLFGGHDTTASAISWAAYYLGKYPDEQQKVYDEVCNLTNGEDNFTWENIQECRHLSLFLKEAMRLSSPVPGVARYLTKPFVFDGVEIPAGNSVHVLIHHVNNHPDVWPDYEAFRPERFLESEVRKRDPFAYVPFSAGSRNCIGQKFAQDEEKVMIARLVLRYKISLVPDFEYIPEHELMLWQLIGTCVFAVFLYKAITFLLEWRKLILICQKIPSIGPAHWFWGHVNQFSSTFEKAEKERALIKKTGAKINCTWLGPFYPLLGVCHAETAKLLFKSTEPKPVFKAPGGYFFLKDWLGMGLLLSYGKKWERNRRLLTPAFHFDILKPYVNIYNEVADKFVVFRPERFLDEEARKRDPYAYVPFSAGPRYKMSLVPDFEYIQDHEAITRAKNGIKLKIEERR</sequence>
<keyword evidence="3" id="KW-0472">Membrane</keyword>
<dbReference type="InterPro" id="IPR002401">
    <property type="entry name" value="Cyt_P450_E_grp-I"/>
</dbReference>
<proteinExistence type="inferred from homology"/>
<keyword evidence="2" id="KW-0349">Heme</keyword>
<dbReference type="AlphaFoldDB" id="A0AA89BK78"/>
<comment type="caution">
    <text evidence="4">The sequence shown here is derived from an EMBL/GenBank/DDBJ whole genome shotgun (WGS) entry which is preliminary data.</text>
</comment>
<dbReference type="InterPro" id="IPR017972">
    <property type="entry name" value="Cyt_P450_CS"/>
</dbReference>
<comment type="similarity">
    <text evidence="1">Belongs to the cytochrome P450 family.</text>
</comment>
<dbReference type="SUPFAM" id="SSF48264">
    <property type="entry name" value="Cytochrome P450"/>
    <property type="match status" value="3"/>
</dbReference>
<keyword evidence="3" id="KW-0812">Transmembrane</keyword>
<dbReference type="PANTHER" id="PTHR24291">
    <property type="entry name" value="CYTOCHROME P450 FAMILY 4"/>
    <property type="match status" value="1"/>
</dbReference>
<dbReference type="PANTHER" id="PTHR24291:SF201">
    <property type="entry name" value="CYTOCHROME P450, FAMILY 4, SUBFAMILY B, POLYPEPTIDE 7"/>
    <property type="match status" value="1"/>
</dbReference>
<feature type="binding site" description="axial binding residue" evidence="2">
    <location>
        <position position="460"/>
    </location>
    <ligand>
        <name>heme</name>
        <dbReference type="ChEBI" id="CHEBI:30413"/>
    </ligand>
    <ligandPart>
        <name>Fe</name>
        <dbReference type="ChEBI" id="CHEBI:18248"/>
    </ligandPart>
</feature>
<keyword evidence="5" id="KW-1185">Reference proteome</keyword>
<accession>A0AA89BK78</accession>
<dbReference type="GO" id="GO:0004497">
    <property type="term" value="F:monooxygenase activity"/>
    <property type="evidence" value="ECO:0007669"/>
    <property type="project" value="InterPro"/>
</dbReference>
<dbReference type="GO" id="GO:0005506">
    <property type="term" value="F:iron ion binding"/>
    <property type="evidence" value="ECO:0007669"/>
    <property type="project" value="InterPro"/>
</dbReference>
<gene>
    <name evidence="4" type="ORF">FSP39_008326</name>
</gene>
<evidence type="ECO:0000313" key="5">
    <source>
        <dbReference type="Proteomes" id="UP001186944"/>
    </source>
</evidence>
<dbReference type="InterPro" id="IPR050196">
    <property type="entry name" value="Cytochrome_P450_Monoox"/>
</dbReference>
<dbReference type="InterPro" id="IPR036396">
    <property type="entry name" value="Cyt_P450_sf"/>
</dbReference>
<reference evidence="4" key="1">
    <citation type="submission" date="2019-08" db="EMBL/GenBank/DDBJ databases">
        <title>The improved chromosome-level genome for the pearl oyster Pinctada fucata martensii using PacBio sequencing and Hi-C.</title>
        <authorList>
            <person name="Zheng Z."/>
        </authorList>
    </citation>
    <scope>NUCLEOTIDE SEQUENCE</scope>
    <source>
        <strain evidence="4">ZZ-2019</strain>
        <tissue evidence="4">Adductor muscle</tissue>
    </source>
</reference>
<dbReference type="Pfam" id="PF00067">
    <property type="entry name" value="p450"/>
    <property type="match status" value="4"/>
</dbReference>
<evidence type="ECO:0000256" key="1">
    <source>
        <dbReference type="ARBA" id="ARBA00010617"/>
    </source>
</evidence>
<feature type="transmembrane region" description="Helical" evidence="3">
    <location>
        <begin position="91"/>
        <end position="115"/>
    </location>
</feature>
<dbReference type="PROSITE" id="PS00086">
    <property type="entry name" value="CYTOCHROME_P450"/>
    <property type="match status" value="1"/>
</dbReference>
<name>A0AA89BK78_PINIB</name>
<keyword evidence="3" id="KW-1133">Transmembrane helix</keyword>
<comment type="cofactor">
    <cofactor evidence="2">
        <name>heme</name>
        <dbReference type="ChEBI" id="CHEBI:30413"/>
    </cofactor>
</comment>
<dbReference type="GO" id="GO:0016705">
    <property type="term" value="F:oxidoreductase activity, acting on paired donors, with incorporation or reduction of molecular oxygen"/>
    <property type="evidence" value="ECO:0007669"/>
    <property type="project" value="InterPro"/>
</dbReference>
<dbReference type="Proteomes" id="UP001186944">
    <property type="component" value="Unassembled WGS sequence"/>
</dbReference>
<organism evidence="4 5">
    <name type="scientific">Pinctada imbricata</name>
    <name type="common">Atlantic pearl-oyster</name>
    <name type="synonym">Pinctada martensii</name>
    <dbReference type="NCBI Taxonomy" id="66713"/>
    <lineage>
        <taxon>Eukaryota</taxon>
        <taxon>Metazoa</taxon>
        <taxon>Spiralia</taxon>
        <taxon>Lophotrochozoa</taxon>
        <taxon>Mollusca</taxon>
        <taxon>Bivalvia</taxon>
        <taxon>Autobranchia</taxon>
        <taxon>Pteriomorphia</taxon>
        <taxon>Pterioida</taxon>
        <taxon>Pterioidea</taxon>
        <taxon>Pteriidae</taxon>
        <taxon>Pinctada</taxon>
    </lineage>
</organism>
<dbReference type="Gene3D" id="1.10.630.10">
    <property type="entry name" value="Cytochrome P450"/>
    <property type="match status" value="4"/>
</dbReference>
<dbReference type="InterPro" id="IPR001128">
    <property type="entry name" value="Cyt_P450"/>
</dbReference>
<dbReference type="PRINTS" id="PR00463">
    <property type="entry name" value="EP450I"/>
</dbReference>